<reference evidence="2" key="1">
    <citation type="journal article" date="2019" name="Int. J. Syst. Evol. Microbiol.">
        <title>The Global Catalogue of Microorganisms (GCM) 10K type strain sequencing project: providing services to taxonomists for standard genome sequencing and annotation.</title>
        <authorList>
            <consortium name="The Broad Institute Genomics Platform"/>
            <consortium name="The Broad Institute Genome Sequencing Center for Infectious Disease"/>
            <person name="Wu L."/>
            <person name="Ma J."/>
        </authorList>
    </citation>
    <scope>NUCLEOTIDE SEQUENCE [LARGE SCALE GENOMIC DNA]</scope>
    <source>
        <strain evidence="2">JCM 17591</strain>
    </source>
</reference>
<name>A0ABP8A250_9MICO</name>
<dbReference type="Proteomes" id="UP001501079">
    <property type="component" value="Unassembled WGS sequence"/>
</dbReference>
<organism evidence="1 2">
    <name type="scientific">Gryllotalpicola koreensis</name>
    <dbReference type="NCBI Taxonomy" id="993086"/>
    <lineage>
        <taxon>Bacteria</taxon>
        <taxon>Bacillati</taxon>
        <taxon>Actinomycetota</taxon>
        <taxon>Actinomycetes</taxon>
        <taxon>Micrococcales</taxon>
        <taxon>Microbacteriaceae</taxon>
        <taxon>Gryllotalpicola</taxon>
    </lineage>
</organism>
<comment type="caution">
    <text evidence="1">The sequence shown here is derived from an EMBL/GenBank/DDBJ whole genome shotgun (WGS) entry which is preliminary data.</text>
</comment>
<evidence type="ECO:0000313" key="2">
    <source>
        <dbReference type="Proteomes" id="UP001501079"/>
    </source>
</evidence>
<protein>
    <submittedName>
        <fullName evidence="1">Uncharacterized protein</fullName>
    </submittedName>
</protein>
<keyword evidence="2" id="KW-1185">Reference proteome</keyword>
<accession>A0ABP8A250</accession>
<dbReference type="EMBL" id="BAABBW010000003">
    <property type="protein sequence ID" value="GAA4175848.1"/>
    <property type="molecule type" value="Genomic_DNA"/>
</dbReference>
<gene>
    <name evidence="1" type="ORF">GCM10022287_22100</name>
</gene>
<proteinExistence type="predicted"/>
<evidence type="ECO:0000313" key="1">
    <source>
        <dbReference type="EMBL" id="GAA4175848.1"/>
    </source>
</evidence>
<sequence length="70" mass="7715">MCDRTANFALAPAAESFEEDLSIADVESIPCASPHDRYNPAHRVRRDGMTYLWHGGRDLTVTLDPQGVIG</sequence>